<dbReference type="Pfam" id="PF01628">
    <property type="entry name" value="HrcA"/>
    <property type="match status" value="1"/>
</dbReference>
<dbReference type="NCBIfam" id="TIGR00331">
    <property type="entry name" value="hrcA"/>
    <property type="match status" value="1"/>
</dbReference>
<dbReference type="Gene3D" id="1.10.10.10">
    <property type="entry name" value="Winged helix-like DNA-binding domain superfamily/Winged helix DNA-binding domain"/>
    <property type="match status" value="1"/>
</dbReference>
<dbReference type="InterPro" id="IPR029016">
    <property type="entry name" value="GAF-like_dom_sf"/>
</dbReference>
<dbReference type="Gene3D" id="3.30.450.40">
    <property type="match status" value="1"/>
</dbReference>
<evidence type="ECO:0000256" key="4">
    <source>
        <dbReference type="ARBA" id="ARBA00023163"/>
    </source>
</evidence>
<dbReference type="InterPro" id="IPR036388">
    <property type="entry name" value="WH-like_DNA-bd_sf"/>
</dbReference>
<comment type="caution">
    <text evidence="8">The sequence shown here is derived from an EMBL/GenBank/DDBJ whole genome shotgun (WGS) entry which is preliminary data.</text>
</comment>
<dbReference type="Pfam" id="PF03444">
    <property type="entry name" value="WHD_HrcA"/>
    <property type="match status" value="1"/>
</dbReference>
<dbReference type="EMBL" id="NRSH01000003">
    <property type="protein sequence ID" value="MBK1725552.1"/>
    <property type="molecule type" value="Genomic_DNA"/>
</dbReference>
<keyword evidence="3 5" id="KW-0346">Stress response</keyword>
<dbReference type="SUPFAM" id="SSF46785">
    <property type="entry name" value="Winged helix' DNA-binding domain"/>
    <property type="match status" value="1"/>
</dbReference>
<keyword evidence="2 5" id="KW-0805">Transcription regulation</keyword>
<proteinExistence type="inferred from homology"/>
<feature type="domain" description="Heat-inducible transcription repressor HrcA C-terminal" evidence="6">
    <location>
        <begin position="115"/>
        <end position="335"/>
    </location>
</feature>
<evidence type="ECO:0000259" key="7">
    <source>
        <dbReference type="Pfam" id="PF03444"/>
    </source>
</evidence>
<dbReference type="InterPro" id="IPR023120">
    <property type="entry name" value="WHTH_transcript_rep_HrcA_IDD"/>
</dbReference>
<keyword evidence="9" id="KW-1185">Reference proteome</keyword>
<reference evidence="8 9" key="1">
    <citation type="journal article" date="2020" name="Microorganisms">
        <title>Osmotic Adaptation and Compatible Solute Biosynthesis of Phototrophic Bacteria as Revealed from Genome Analyses.</title>
        <authorList>
            <person name="Imhoff J.F."/>
            <person name="Rahn T."/>
            <person name="Kunzel S."/>
            <person name="Keller A."/>
            <person name="Neulinger S.C."/>
        </authorList>
    </citation>
    <scope>NUCLEOTIDE SEQUENCE [LARGE SCALE GENOMIC DNA]</scope>
    <source>
        <strain evidence="8 9">DSM 15116</strain>
    </source>
</reference>
<dbReference type="Proteomes" id="UP000738126">
    <property type="component" value="Unassembled WGS sequence"/>
</dbReference>
<dbReference type="PANTHER" id="PTHR34824:SF1">
    <property type="entry name" value="HEAT-INDUCIBLE TRANSCRIPTION REPRESSOR HRCA"/>
    <property type="match status" value="1"/>
</dbReference>
<sequence length="353" mass="39481">MPKSPPHELELSQRARTLLRTLVRRYIESGRPVGSRSLAREAQLPLSPATVRNVMADLEELGYLTAPHTSAGRVPTERGLRLYVDCLLETQPMDRATVERLRQGLAPDGEEGAEGLVDSASALLSRLTQLTGVVTLPRRESAVLRHIEFLPLPEQRVLVILVINEREVQNRVIHTRREFGESELQRIANYLNAEFAGQELSAVREQLLRAMRAERERLDELMRSAVEVGEKALTEERDEHGYVVAGQTKLMEFEELSDVERLRQLFDAFADKQDILHLLDRCASADGVQIFIGQEAGYELFDGLSLVTTRYAVEGEPAGVLGVIGPTRMSYDRIIPIVDVTARLLGSALNPSR</sequence>
<evidence type="ECO:0000256" key="5">
    <source>
        <dbReference type="HAMAP-Rule" id="MF_00081"/>
    </source>
</evidence>
<feature type="domain" description="Winged helix-turn-helix transcription repressor HrcA DNA-binding" evidence="7">
    <location>
        <begin position="10"/>
        <end position="76"/>
    </location>
</feature>
<organism evidence="8 9">
    <name type="scientific">Halorhodospira neutriphila</name>
    <dbReference type="NCBI Taxonomy" id="168379"/>
    <lineage>
        <taxon>Bacteria</taxon>
        <taxon>Pseudomonadati</taxon>
        <taxon>Pseudomonadota</taxon>
        <taxon>Gammaproteobacteria</taxon>
        <taxon>Chromatiales</taxon>
        <taxon>Ectothiorhodospiraceae</taxon>
        <taxon>Halorhodospira</taxon>
    </lineage>
</organism>
<evidence type="ECO:0000256" key="3">
    <source>
        <dbReference type="ARBA" id="ARBA00023016"/>
    </source>
</evidence>
<dbReference type="SUPFAM" id="SSF55781">
    <property type="entry name" value="GAF domain-like"/>
    <property type="match status" value="1"/>
</dbReference>
<keyword evidence="1 5" id="KW-0678">Repressor</keyword>
<comment type="function">
    <text evidence="5">Negative regulator of class I heat shock genes (grpE-dnaK-dnaJ and groELS operons). Prevents heat-shock induction of these operons.</text>
</comment>
<name>A0ABS1E2W1_9GAMM</name>
<comment type="similarity">
    <text evidence="5">Belongs to the HrcA family.</text>
</comment>
<dbReference type="Gene3D" id="3.30.390.60">
    <property type="entry name" value="Heat-inducible transcription repressor hrca homolog, domain 3"/>
    <property type="match status" value="1"/>
</dbReference>
<evidence type="ECO:0000256" key="1">
    <source>
        <dbReference type="ARBA" id="ARBA00022491"/>
    </source>
</evidence>
<dbReference type="RefSeq" id="WP_200255795.1">
    <property type="nucleotide sequence ID" value="NZ_NRSH01000003.1"/>
</dbReference>
<protein>
    <recommendedName>
        <fullName evidence="5">Heat-inducible transcription repressor HrcA</fullName>
    </recommendedName>
</protein>
<accession>A0ABS1E2W1</accession>
<dbReference type="InterPro" id="IPR002571">
    <property type="entry name" value="HrcA"/>
</dbReference>
<dbReference type="PIRSF" id="PIRSF005485">
    <property type="entry name" value="HrcA"/>
    <property type="match status" value="1"/>
</dbReference>
<evidence type="ECO:0000313" key="9">
    <source>
        <dbReference type="Proteomes" id="UP000738126"/>
    </source>
</evidence>
<keyword evidence="4 5" id="KW-0804">Transcription</keyword>
<evidence type="ECO:0000256" key="2">
    <source>
        <dbReference type="ARBA" id="ARBA00023015"/>
    </source>
</evidence>
<evidence type="ECO:0000259" key="6">
    <source>
        <dbReference type="Pfam" id="PF01628"/>
    </source>
</evidence>
<dbReference type="InterPro" id="IPR021153">
    <property type="entry name" value="HrcA_C"/>
</dbReference>
<evidence type="ECO:0000313" key="8">
    <source>
        <dbReference type="EMBL" id="MBK1725552.1"/>
    </source>
</evidence>
<dbReference type="InterPro" id="IPR005104">
    <property type="entry name" value="WHTH_HrcA_DNA-bd"/>
</dbReference>
<gene>
    <name evidence="5 8" type="primary">hrcA</name>
    <name evidence="8" type="ORF">CKO13_00610</name>
</gene>
<dbReference type="InterPro" id="IPR036390">
    <property type="entry name" value="WH_DNA-bd_sf"/>
</dbReference>
<dbReference type="PANTHER" id="PTHR34824">
    <property type="entry name" value="HEAT-INDUCIBLE TRANSCRIPTION REPRESSOR HRCA"/>
    <property type="match status" value="1"/>
</dbReference>
<dbReference type="HAMAP" id="MF_00081">
    <property type="entry name" value="HrcA"/>
    <property type="match status" value="1"/>
</dbReference>